<dbReference type="InParanoid" id="A0A0H2R9G1"/>
<reference evidence="2 3" key="1">
    <citation type="submission" date="2015-04" db="EMBL/GenBank/DDBJ databases">
        <title>Complete genome sequence of Schizopora paradoxa KUC8140, a cosmopolitan wood degrader in East Asia.</title>
        <authorList>
            <consortium name="DOE Joint Genome Institute"/>
            <person name="Min B."/>
            <person name="Park H."/>
            <person name="Jang Y."/>
            <person name="Kim J.-J."/>
            <person name="Kim K.H."/>
            <person name="Pangilinan J."/>
            <person name="Lipzen A."/>
            <person name="Riley R."/>
            <person name="Grigoriev I.V."/>
            <person name="Spatafora J.W."/>
            <person name="Choi I.-G."/>
        </authorList>
    </citation>
    <scope>NUCLEOTIDE SEQUENCE [LARGE SCALE GENOMIC DNA]</scope>
    <source>
        <strain evidence="2 3">KUC8140</strain>
    </source>
</reference>
<name>A0A0H2R9G1_9AGAM</name>
<evidence type="ECO:0000313" key="2">
    <source>
        <dbReference type="EMBL" id="KLO08470.1"/>
    </source>
</evidence>
<dbReference type="AlphaFoldDB" id="A0A0H2R9G1"/>
<gene>
    <name evidence="2" type="ORF">SCHPADRAFT_607147</name>
</gene>
<organism evidence="2 3">
    <name type="scientific">Schizopora paradoxa</name>
    <dbReference type="NCBI Taxonomy" id="27342"/>
    <lineage>
        <taxon>Eukaryota</taxon>
        <taxon>Fungi</taxon>
        <taxon>Dikarya</taxon>
        <taxon>Basidiomycota</taxon>
        <taxon>Agaricomycotina</taxon>
        <taxon>Agaricomycetes</taxon>
        <taxon>Hymenochaetales</taxon>
        <taxon>Schizoporaceae</taxon>
        <taxon>Schizopora</taxon>
    </lineage>
</organism>
<sequence>MGLSYDDRRKIVSALERASASGCSSKCDSLLRSSDWGLAKTLETSRKRNNGTESISDLSSEWIQAESILKLTKAIVASASQLLNLYDHHLRPISLKLSKGLASLPDEILVYTLRFAQSEEASDMDALRFSHVSRRFRRLTVGNRLFWSTVNLTRCSDKECIDLLLSRGGKDARIHATFEFDRADWSLVKFLDTFSATAPLWASLSVKGKFYRKDRGRNVFDKLVELFEDRHLVLPQLQEMRIEGLHLQEVRGVSPFEGATEEDLYKYCWYPCETNFEGVRAWDLPSLRTIECIQCIPPPSFPLNNFTSLKMNIRVFSGHVSNQINGLKDFVASNPSITEVSLTLGGYAASGRVEHNFEIKPVVCPNVTSFKLSVTNFENHKFIDRLVDALQMPQLRDFKMSNEGYEGMGRTPRTPYLITPDMLNHRLLESFAIDIVEPRAGWAKKVPKILQLNLDGLPGVSSLSVTVSGGSTFWSSTERPLELNSLRELRFISCDLMDAKCLSDTVSSLKNIGAWETLERLVIQDCGLLVLERETVLKIVGEKRLRFVC</sequence>
<evidence type="ECO:0000259" key="1">
    <source>
        <dbReference type="PROSITE" id="PS50181"/>
    </source>
</evidence>
<dbReference type="EMBL" id="KQ086090">
    <property type="protein sequence ID" value="KLO08470.1"/>
    <property type="molecule type" value="Genomic_DNA"/>
</dbReference>
<dbReference type="InterPro" id="IPR036047">
    <property type="entry name" value="F-box-like_dom_sf"/>
</dbReference>
<evidence type="ECO:0000313" key="3">
    <source>
        <dbReference type="Proteomes" id="UP000053477"/>
    </source>
</evidence>
<protein>
    <recommendedName>
        <fullName evidence="1">F-box domain-containing protein</fullName>
    </recommendedName>
</protein>
<dbReference type="SUPFAM" id="SSF81383">
    <property type="entry name" value="F-box domain"/>
    <property type="match status" value="1"/>
</dbReference>
<keyword evidence="3" id="KW-1185">Reference proteome</keyword>
<accession>A0A0H2R9G1</accession>
<dbReference type="Proteomes" id="UP000053477">
    <property type="component" value="Unassembled WGS sequence"/>
</dbReference>
<dbReference type="PROSITE" id="PS50181">
    <property type="entry name" value="FBOX"/>
    <property type="match status" value="1"/>
</dbReference>
<feature type="domain" description="F-box" evidence="1">
    <location>
        <begin position="98"/>
        <end position="150"/>
    </location>
</feature>
<dbReference type="InterPro" id="IPR001810">
    <property type="entry name" value="F-box_dom"/>
</dbReference>
<proteinExistence type="predicted"/>